<keyword evidence="10" id="KW-0067">ATP-binding</keyword>
<evidence type="ECO:0000313" key="20">
    <source>
        <dbReference type="Proteomes" id="UP001375743"/>
    </source>
</evidence>
<comment type="cofactor">
    <cofactor evidence="2">
        <name>K(+)</name>
        <dbReference type="ChEBI" id="CHEBI:29103"/>
    </cofactor>
</comment>
<dbReference type="PROSITE" id="PS00377">
    <property type="entry name" value="ADOMET_SYNTHASE_2"/>
    <property type="match status" value="1"/>
</dbReference>
<feature type="domain" description="S-adenosylmethionine synthetase central" evidence="17">
    <location>
        <begin position="122"/>
        <end position="237"/>
    </location>
</feature>
<evidence type="ECO:0000256" key="3">
    <source>
        <dbReference type="ARBA" id="ARBA00005224"/>
    </source>
</evidence>
<sequence>MSASVEHGRWAVDGLMTAEAVSDGHPDKICDQISDAILDACLAEDPQSRVAVECAIKGSLLAIVGEITTNATIDPIALAREVLRDIGHGDGRWGLDLDGLQVLTALTRQSPEIAQGVDGADTGAGDQGLMYGFACDETPELMPLPISLAQALMRRQRTVRLTEEGAVLGPDAKAQVTVRYEEGRPVAIDTVALSTQHVAGLGLGRLRRLVEERIILPVLPEGLPGPMRLLINPAGSFVLGGPVADAGLTGRKIIVDTYGGYARHGGGAFSGKDPTKVDRSAAYGARQLAKHLVAAGWARACEVRVAYAIGRAEPVAIGVETFGTGRLPDGELLAEAVPNAPALLRTASIIQRLRLGRPIYRKTATFGHFGRADMPWENEALAG</sequence>
<keyword evidence="7 19" id="KW-0808">Transferase</keyword>
<dbReference type="Proteomes" id="UP001375743">
    <property type="component" value="Unassembled WGS sequence"/>
</dbReference>
<keyword evidence="11 14" id="KW-0460">Magnesium</keyword>
<evidence type="ECO:0000256" key="4">
    <source>
        <dbReference type="ARBA" id="ARBA00009685"/>
    </source>
</evidence>
<dbReference type="PANTHER" id="PTHR11964">
    <property type="entry name" value="S-ADENOSYLMETHIONINE SYNTHETASE"/>
    <property type="match status" value="1"/>
</dbReference>
<feature type="domain" description="S-adenosylmethionine synthetase C-terminal" evidence="18">
    <location>
        <begin position="239"/>
        <end position="377"/>
    </location>
</feature>
<dbReference type="Pfam" id="PF02773">
    <property type="entry name" value="S-AdoMet_synt_C"/>
    <property type="match status" value="1"/>
</dbReference>
<evidence type="ECO:0000256" key="14">
    <source>
        <dbReference type="RuleBase" id="RU000542"/>
    </source>
</evidence>
<dbReference type="InterPro" id="IPR022630">
    <property type="entry name" value="S-AdoMet_synt_C"/>
</dbReference>
<dbReference type="PROSITE" id="PS00376">
    <property type="entry name" value="ADOMET_SYNTHASE_1"/>
    <property type="match status" value="1"/>
</dbReference>
<evidence type="ECO:0000256" key="8">
    <source>
        <dbReference type="ARBA" id="ARBA00022723"/>
    </source>
</evidence>
<evidence type="ECO:0000259" key="16">
    <source>
        <dbReference type="Pfam" id="PF00438"/>
    </source>
</evidence>
<evidence type="ECO:0000256" key="13">
    <source>
        <dbReference type="NCBIfam" id="TIGR01034"/>
    </source>
</evidence>
<evidence type="ECO:0000259" key="18">
    <source>
        <dbReference type="Pfam" id="PF02773"/>
    </source>
</evidence>
<keyword evidence="12 14" id="KW-0630">Potassium</keyword>
<dbReference type="NCBIfam" id="TIGR01034">
    <property type="entry name" value="metK"/>
    <property type="match status" value="1"/>
</dbReference>
<dbReference type="EMBL" id="JBBLZC010000003">
    <property type="protein sequence ID" value="MEK0082323.1"/>
    <property type="molecule type" value="Genomic_DNA"/>
</dbReference>
<evidence type="ECO:0000256" key="12">
    <source>
        <dbReference type="ARBA" id="ARBA00022958"/>
    </source>
</evidence>
<evidence type="ECO:0000256" key="9">
    <source>
        <dbReference type="ARBA" id="ARBA00022741"/>
    </source>
</evidence>
<evidence type="ECO:0000313" key="19">
    <source>
        <dbReference type="EMBL" id="MEK0082323.1"/>
    </source>
</evidence>
<comment type="similarity">
    <text evidence="4 15">Belongs to the AdoMet synthase family.</text>
</comment>
<evidence type="ECO:0000256" key="5">
    <source>
        <dbReference type="ARBA" id="ARBA00012828"/>
    </source>
</evidence>
<evidence type="ECO:0000259" key="17">
    <source>
        <dbReference type="Pfam" id="PF02772"/>
    </source>
</evidence>
<dbReference type="InterPro" id="IPR022631">
    <property type="entry name" value="ADOMET_SYNTHASE_CS"/>
</dbReference>
<comment type="subcellular location">
    <subcellularLocation>
        <location evidence="14">Cytoplasm</location>
    </subcellularLocation>
</comment>
<evidence type="ECO:0000256" key="6">
    <source>
        <dbReference type="ARBA" id="ARBA00022563"/>
    </source>
</evidence>
<dbReference type="Pfam" id="PF00438">
    <property type="entry name" value="S-AdoMet_synt_N"/>
    <property type="match status" value="1"/>
</dbReference>
<dbReference type="Pfam" id="PF02772">
    <property type="entry name" value="S-AdoMet_synt_M"/>
    <property type="match status" value="1"/>
</dbReference>
<feature type="domain" description="S-adenosylmethionine synthetase N-terminal" evidence="16">
    <location>
        <begin position="15"/>
        <end position="111"/>
    </location>
</feature>
<comment type="cofactor">
    <cofactor evidence="1">
        <name>Mg(2+)</name>
        <dbReference type="ChEBI" id="CHEBI:18420"/>
    </cofactor>
</comment>
<dbReference type="SUPFAM" id="SSF55973">
    <property type="entry name" value="S-adenosylmethionine synthetase"/>
    <property type="match status" value="3"/>
</dbReference>
<name>A0ABU8XPH7_9PROT</name>
<keyword evidence="8 14" id="KW-0479">Metal-binding</keyword>
<evidence type="ECO:0000256" key="10">
    <source>
        <dbReference type="ARBA" id="ARBA00022840"/>
    </source>
</evidence>
<dbReference type="CDD" id="cd18079">
    <property type="entry name" value="S-AdoMet_synt"/>
    <property type="match status" value="1"/>
</dbReference>
<evidence type="ECO:0000256" key="11">
    <source>
        <dbReference type="ARBA" id="ARBA00022842"/>
    </source>
</evidence>
<dbReference type="RefSeq" id="WP_418158178.1">
    <property type="nucleotide sequence ID" value="NZ_JBBLZC010000003.1"/>
</dbReference>
<dbReference type="InterPro" id="IPR002133">
    <property type="entry name" value="S-AdoMet_synthetase"/>
</dbReference>
<accession>A0ABU8XPH7</accession>
<dbReference type="InterPro" id="IPR022628">
    <property type="entry name" value="S-AdoMet_synt_N"/>
</dbReference>
<evidence type="ECO:0000256" key="1">
    <source>
        <dbReference type="ARBA" id="ARBA00001946"/>
    </source>
</evidence>
<comment type="caution">
    <text evidence="19">The sequence shown here is derived from an EMBL/GenBank/DDBJ whole genome shotgun (WGS) entry which is preliminary data.</text>
</comment>
<keyword evidence="20" id="KW-1185">Reference proteome</keyword>
<evidence type="ECO:0000256" key="7">
    <source>
        <dbReference type="ARBA" id="ARBA00022679"/>
    </source>
</evidence>
<gene>
    <name evidence="19" type="primary">metK</name>
    <name evidence="19" type="ORF">U1T56_04120</name>
</gene>
<dbReference type="Gene3D" id="3.30.300.10">
    <property type="match status" value="3"/>
</dbReference>
<proteinExistence type="inferred from homology"/>
<comment type="subunit">
    <text evidence="14">Homotetramer.</text>
</comment>
<protein>
    <recommendedName>
        <fullName evidence="5 13">Methionine adenosyltransferase</fullName>
        <ecNumber evidence="5 13">2.5.1.6</ecNumber>
    </recommendedName>
</protein>
<organism evidence="19 20">
    <name type="scientific">Benzoatithermus flavus</name>
    <dbReference type="NCBI Taxonomy" id="3108223"/>
    <lineage>
        <taxon>Bacteria</taxon>
        <taxon>Pseudomonadati</taxon>
        <taxon>Pseudomonadota</taxon>
        <taxon>Alphaproteobacteria</taxon>
        <taxon>Geminicoccales</taxon>
        <taxon>Geminicoccaceae</taxon>
        <taxon>Benzoatithermus</taxon>
    </lineage>
</organism>
<dbReference type="InterPro" id="IPR022629">
    <property type="entry name" value="S-AdoMet_synt_central"/>
</dbReference>
<keyword evidence="6" id="KW-0554">One-carbon metabolism</keyword>
<reference evidence="19 20" key="1">
    <citation type="submission" date="2024-01" db="EMBL/GenBank/DDBJ databases">
        <title>Multi-omics insights into the function and evolution of sodium benzoate biodegradation pathways in Benzoatithermus flavus gen. nov., sp. nov. from hot spring.</title>
        <authorList>
            <person name="Hu C.-J."/>
            <person name="Li W.-J."/>
        </authorList>
    </citation>
    <scope>NUCLEOTIDE SEQUENCE [LARGE SCALE GENOMIC DNA]</scope>
    <source>
        <strain evidence="19 20">SYSU G07066</strain>
    </source>
</reference>
<dbReference type="GO" id="GO:0004478">
    <property type="term" value="F:methionine adenosyltransferase activity"/>
    <property type="evidence" value="ECO:0007669"/>
    <property type="project" value="UniProtKB-EC"/>
</dbReference>
<dbReference type="InterPro" id="IPR022636">
    <property type="entry name" value="S-AdoMet_synthetase_sfam"/>
</dbReference>
<keyword evidence="9" id="KW-0547">Nucleotide-binding</keyword>
<comment type="pathway">
    <text evidence="3">Amino-acid biosynthesis; S-adenosyl-L-methionine biosynthesis; S-adenosyl-L-methionine from L-methionine: step 1/1.</text>
</comment>
<dbReference type="PIRSF" id="PIRSF000497">
    <property type="entry name" value="MAT"/>
    <property type="match status" value="1"/>
</dbReference>
<dbReference type="EC" id="2.5.1.6" evidence="5 13"/>
<evidence type="ECO:0000256" key="2">
    <source>
        <dbReference type="ARBA" id="ARBA00001958"/>
    </source>
</evidence>
<evidence type="ECO:0000256" key="15">
    <source>
        <dbReference type="RuleBase" id="RU004462"/>
    </source>
</evidence>